<organism evidence="3 4">
    <name type="scientific">Ephemerocybe angulata</name>
    <dbReference type="NCBI Taxonomy" id="980116"/>
    <lineage>
        <taxon>Eukaryota</taxon>
        <taxon>Fungi</taxon>
        <taxon>Dikarya</taxon>
        <taxon>Basidiomycota</taxon>
        <taxon>Agaricomycotina</taxon>
        <taxon>Agaricomycetes</taxon>
        <taxon>Agaricomycetidae</taxon>
        <taxon>Agaricales</taxon>
        <taxon>Agaricineae</taxon>
        <taxon>Psathyrellaceae</taxon>
        <taxon>Ephemerocybe</taxon>
    </lineage>
</organism>
<reference evidence="3 4" key="1">
    <citation type="submission" date="2020-07" db="EMBL/GenBank/DDBJ databases">
        <title>Comparative genomics of pyrophilous fungi reveals a link between fire events and developmental genes.</title>
        <authorList>
            <consortium name="DOE Joint Genome Institute"/>
            <person name="Steindorff A.S."/>
            <person name="Carver A."/>
            <person name="Calhoun S."/>
            <person name="Stillman K."/>
            <person name="Liu H."/>
            <person name="Lipzen A."/>
            <person name="Pangilinan J."/>
            <person name="Labutti K."/>
            <person name="Bruns T.D."/>
            <person name="Grigoriev I.V."/>
        </authorList>
    </citation>
    <scope>NUCLEOTIDE SEQUENCE [LARGE SCALE GENOMIC DNA]</scope>
    <source>
        <strain evidence="3 4">CBS 144469</strain>
    </source>
</reference>
<evidence type="ECO:0000313" key="4">
    <source>
        <dbReference type="Proteomes" id="UP000521943"/>
    </source>
</evidence>
<dbReference type="EMBL" id="JACGCI010000132">
    <property type="protein sequence ID" value="KAF6743901.1"/>
    <property type="molecule type" value="Genomic_DNA"/>
</dbReference>
<proteinExistence type="predicted"/>
<name>A0A8H6LWM2_9AGAR</name>
<feature type="compositionally biased region" description="Basic and acidic residues" evidence="1">
    <location>
        <begin position="271"/>
        <end position="284"/>
    </location>
</feature>
<feature type="region of interest" description="Disordered" evidence="1">
    <location>
        <begin position="161"/>
        <end position="206"/>
    </location>
</feature>
<evidence type="ECO:0000256" key="2">
    <source>
        <dbReference type="SAM" id="SignalP"/>
    </source>
</evidence>
<keyword evidence="4" id="KW-1185">Reference proteome</keyword>
<dbReference type="AlphaFoldDB" id="A0A8H6LWM2"/>
<comment type="caution">
    <text evidence="3">The sequence shown here is derived from an EMBL/GenBank/DDBJ whole genome shotgun (WGS) entry which is preliminary data.</text>
</comment>
<evidence type="ECO:0000256" key="1">
    <source>
        <dbReference type="SAM" id="MobiDB-lite"/>
    </source>
</evidence>
<protein>
    <submittedName>
        <fullName evidence="3">Uncharacterized protein</fullName>
    </submittedName>
</protein>
<gene>
    <name evidence="3" type="ORF">DFP72DRAFT_1079318</name>
</gene>
<accession>A0A8H6LWM2</accession>
<evidence type="ECO:0000313" key="3">
    <source>
        <dbReference type="EMBL" id="KAF6743901.1"/>
    </source>
</evidence>
<feature type="signal peptide" evidence="2">
    <location>
        <begin position="1"/>
        <end position="22"/>
    </location>
</feature>
<sequence length="319" mass="36612">MRLSLFTLTGLTVGLLASFSNAYSDNEHEARDIEHFLEQREMLDALSTRELVEELSVRLDRRDKKGSASPKPVGLKKSHTCEYCKKYFKTAEMYRRRVGSVRRQRHCEGTRFGRCLAPPSTPNHGTPSFLPSPIFFLHNGPPSRLRPQISLQVTQTHIYDIDDPRADDDDNPQPNDNGAPHSSTHRRPLRAPERPLGARPPHPVPRLPSGLCGCARPRCGEGAWWYRCRAREKKLGRVLRWMWGMWRRRRRGRGRRGRRRLRIKKELEDVEMRKGEEEEAKGKADTANLAMPPQPSPLRTSSPLAQVLMEVDEAMDLAE</sequence>
<dbReference type="Proteomes" id="UP000521943">
    <property type="component" value="Unassembled WGS sequence"/>
</dbReference>
<feature type="region of interest" description="Disordered" evidence="1">
    <location>
        <begin position="271"/>
        <end position="303"/>
    </location>
</feature>
<feature type="chain" id="PRO_5034707374" evidence="2">
    <location>
        <begin position="23"/>
        <end position="319"/>
    </location>
</feature>
<keyword evidence="2" id="KW-0732">Signal</keyword>